<evidence type="ECO:0000313" key="3">
    <source>
        <dbReference type="EMBL" id="AZP11512.1"/>
    </source>
</evidence>
<dbReference type="AlphaFoldDB" id="A0A3Q9BQP6"/>
<keyword evidence="4" id="KW-1185">Reference proteome</keyword>
<dbReference type="RefSeq" id="WP_126126900.1">
    <property type="nucleotide sequence ID" value="NZ_CP034464.1"/>
</dbReference>
<dbReference type="KEGG" id="upv:EJN92_05565"/>
<organism evidence="3 4">
    <name type="scientific">Undibacterium parvum</name>
    <dbReference type="NCBI Taxonomy" id="401471"/>
    <lineage>
        <taxon>Bacteria</taxon>
        <taxon>Pseudomonadati</taxon>
        <taxon>Pseudomonadota</taxon>
        <taxon>Betaproteobacteria</taxon>
        <taxon>Burkholderiales</taxon>
        <taxon>Oxalobacteraceae</taxon>
        <taxon>Undibacterium</taxon>
    </lineage>
</organism>
<proteinExistence type="predicted"/>
<protein>
    <submittedName>
        <fullName evidence="3">DUF58 domain-containing protein</fullName>
    </submittedName>
</protein>
<evidence type="ECO:0000256" key="1">
    <source>
        <dbReference type="SAM" id="MobiDB-lite"/>
    </source>
</evidence>
<dbReference type="OrthoDB" id="5298497at2"/>
<dbReference type="PANTHER" id="PTHR34351:SF1">
    <property type="entry name" value="SLR1927 PROTEIN"/>
    <property type="match status" value="1"/>
</dbReference>
<feature type="transmembrane region" description="Helical" evidence="2">
    <location>
        <begin position="64"/>
        <end position="82"/>
    </location>
</feature>
<dbReference type="EMBL" id="CP034464">
    <property type="protein sequence ID" value="AZP11512.1"/>
    <property type="molecule type" value="Genomic_DNA"/>
</dbReference>
<evidence type="ECO:0000313" key="4">
    <source>
        <dbReference type="Proteomes" id="UP000275663"/>
    </source>
</evidence>
<keyword evidence="2" id="KW-0472">Membrane</keyword>
<dbReference type="PANTHER" id="PTHR34351">
    <property type="entry name" value="SLR1927 PROTEIN-RELATED"/>
    <property type="match status" value="1"/>
</dbReference>
<name>A0A3Q9BQP6_9BURK</name>
<evidence type="ECO:0000256" key="2">
    <source>
        <dbReference type="SAM" id="Phobius"/>
    </source>
</evidence>
<keyword evidence="2" id="KW-1133">Transmembrane helix</keyword>
<keyword evidence="2" id="KW-0812">Transmembrane</keyword>
<accession>A0A3Q9BQP6</accession>
<feature type="region of interest" description="Disordered" evidence="1">
    <location>
        <begin position="196"/>
        <end position="220"/>
    </location>
</feature>
<gene>
    <name evidence="3" type="ORF">EJN92_05565</name>
</gene>
<dbReference type="Proteomes" id="UP000275663">
    <property type="component" value="Chromosome"/>
</dbReference>
<reference evidence="3 4" key="1">
    <citation type="journal article" date="2011" name="Int. J. Syst. Evol. Microbiol.">
        <title>Description of Undibacterium oligocarboniphilum sp. nov., isolated from purified water, and Undibacterium pigrum strain CCUG 49012 as the type strain of Undibacterium parvum sp. nov., and emended descriptions of the genus Undibacterium and the species Undibacterium pigrum.</title>
        <authorList>
            <person name="Eder W."/>
            <person name="Wanner G."/>
            <person name="Ludwig W."/>
            <person name="Busse H.J."/>
            <person name="Ziemke-Kageler F."/>
            <person name="Lang E."/>
        </authorList>
    </citation>
    <scope>NUCLEOTIDE SEQUENCE [LARGE SCALE GENOMIC DNA]</scope>
    <source>
        <strain evidence="3 4">DSM 23061</strain>
    </source>
</reference>
<sequence>MQALKAIKAKFRQWIFLERQPESGEVFLKQRRVFTLPSKAGWNFLLLLLLLFITSTNYNLNLGFVLTFILAACAWINAFLAFRNLAYLHLLAGPVAPVFAGEEAQFNLNLMNRRNYPRYALHLGFAGKGHAEQAIDIAANSRITVQLSQATNQRGIQPIARIKLQTWFPLGLLRAWSTWLPDVHVLVYPQPEANPPPLPSSGLANKEGQGQSGDEDFSGVRAYQSGDPLKHLAWKHIARVDLDAGGTLISKQFSGGSASDIFFDFSQLATHLDLELRLSRMTSWVLEADSKALSYGFKLGTLNLAAASGEAHRLECLQALALYQLPTNREPA</sequence>